<dbReference type="OrthoDB" id="9778545at2"/>
<evidence type="ECO:0000256" key="2">
    <source>
        <dbReference type="ARBA" id="ARBA00005992"/>
    </source>
</evidence>
<reference evidence="10" key="2">
    <citation type="submission" date="2016-03" db="EMBL/GenBank/DDBJ databases">
        <authorList>
            <person name="Ploux O."/>
        </authorList>
    </citation>
    <scope>NUCLEOTIDE SEQUENCE</scope>
    <source>
        <strain evidence="10">NBRC 105008</strain>
    </source>
</reference>
<reference evidence="12" key="1">
    <citation type="submission" date="2016-03" db="EMBL/GenBank/DDBJ databases">
        <title>Draft genome sequence of Paenibacillus glacialis DSM 22343.</title>
        <authorList>
            <person name="Shin S.-K."/>
            <person name="Yi H."/>
        </authorList>
    </citation>
    <scope>NUCLEOTIDE SEQUENCE [LARGE SCALE GENOMIC DNA]</scope>
    <source>
        <strain evidence="12">NBRC 105008</strain>
    </source>
</reference>
<sequence>MKNTIYSYFIILPLIITTLSSCKNNSDENHLAKTTPQTEQSHSDFDSIAIDDFFENYPLLKNYQADVKKLYQKHDYNYVWFDKKGINEFANLLYDKINNLDEEGLQIKVPYKDKLEEIRNNLDKNQKPNIETELLNSAWYMFYATNVYHGLDSEKSAKMEWYIPRKKLPYISYLDSLLTNPSLINKEEKNLISQYFLLKKALQKYRQIQKEGGWNSIAIDTAVKTYKIGDSSATIAQIRTRLFTSGDIQSDSQSPIYDKELSKGILNYKLRRGMLSSSIISKSLIQDLNIPISEWIKTIIINMERCRWVSNDIPKSKELIAINIPSFQLSYFKNQEVVLRSKVVVGKTMNKTVIFSAPMKYIVFSPYWNVPNSILKNEILPGIAQNENYLAEHDMEWNDNKVRQRPGPKNALGLIKFLFPNSNDIYLHDTPSKNLFERETRAFSHGCIRIAKPKELAIEILKDDPNWTPEKIEEAMNSGKENWYSLKNKIPVYIGYFTAWVDNDGTIHFYNDIYKRDELLANLLFNP</sequence>
<feature type="active site" description="Nucleophile" evidence="7">
    <location>
        <position position="447"/>
    </location>
</feature>
<keyword evidence="13" id="KW-1185">Reference proteome</keyword>
<dbReference type="InterPro" id="IPR038063">
    <property type="entry name" value="Transpep_catalytic_dom"/>
</dbReference>
<dbReference type="UniPathway" id="UPA00219"/>
<dbReference type="AlphaFoldDB" id="A0A1B9DPS6"/>
<dbReference type="PROSITE" id="PS52029">
    <property type="entry name" value="LD_TPASE"/>
    <property type="match status" value="1"/>
</dbReference>
<gene>
    <name evidence="10" type="ORF">FBGL_10760</name>
    <name evidence="9" type="ORF">FGL01_14790</name>
    <name evidence="11" type="ORF">SAMN05192550_0213</name>
</gene>
<evidence type="ECO:0000313" key="13">
    <source>
        <dbReference type="Proteomes" id="UP000182367"/>
    </source>
</evidence>
<proteinExistence type="inferred from homology"/>
<name>A0A1B9DPS6_9FLAO</name>
<reference evidence="11 13" key="3">
    <citation type="submission" date="2016-10" db="EMBL/GenBank/DDBJ databases">
        <authorList>
            <person name="Varghese N."/>
            <person name="Submissions S."/>
        </authorList>
    </citation>
    <scope>NUCLEOTIDE SEQUENCE [LARGE SCALE GENOMIC DNA]</scope>
    <source>
        <strain evidence="11 13">Gm-149</strain>
    </source>
</reference>
<feature type="domain" description="L,D-TPase catalytic" evidence="8">
    <location>
        <begin position="318"/>
        <end position="473"/>
    </location>
</feature>
<evidence type="ECO:0000256" key="4">
    <source>
        <dbReference type="ARBA" id="ARBA00022960"/>
    </source>
</evidence>
<protein>
    <submittedName>
        <fullName evidence="10 11">L,D-transpeptidase YcbB</fullName>
    </submittedName>
    <submittedName>
        <fullName evidence="9">Peptidoglycan-binding protein</fullName>
    </submittedName>
</protein>
<evidence type="ECO:0000313" key="9">
    <source>
        <dbReference type="EMBL" id="GEL10740.1"/>
    </source>
</evidence>
<dbReference type="EMBL" id="FNEO01000001">
    <property type="protein sequence ID" value="SDI56355.1"/>
    <property type="molecule type" value="Genomic_DNA"/>
</dbReference>
<evidence type="ECO:0000256" key="5">
    <source>
        <dbReference type="ARBA" id="ARBA00022984"/>
    </source>
</evidence>
<dbReference type="Proteomes" id="UP000321579">
    <property type="component" value="Unassembled WGS sequence"/>
</dbReference>
<evidence type="ECO:0000256" key="1">
    <source>
        <dbReference type="ARBA" id="ARBA00004752"/>
    </source>
</evidence>
<feature type="active site" description="Proton donor/acceptor" evidence="7">
    <location>
        <position position="428"/>
    </location>
</feature>
<dbReference type="Pfam" id="PF20142">
    <property type="entry name" value="Scaffold"/>
    <property type="match status" value="1"/>
</dbReference>
<dbReference type="GO" id="GO:0071555">
    <property type="term" value="P:cell wall organization"/>
    <property type="evidence" value="ECO:0007669"/>
    <property type="project" value="UniProtKB-UniRule"/>
</dbReference>
<evidence type="ECO:0000313" key="10">
    <source>
        <dbReference type="EMBL" id="OCB71690.1"/>
    </source>
</evidence>
<evidence type="ECO:0000256" key="3">
    <source>
        <dbReference type="ARBA" id="ARBA00022679"/>
    </source>
</evidence>
<dbReference type="EMBL" id="BJVF01000001">
    <property type="protein sequence ID" value="GEL10740.1"/>
    <property type="molecule type" value="Genomic_DNA"/>
</dbReference>
<keyword evidence="5 7" id="KW-0573">Peptidoglycan synthesis</keyword>
<evidence type="ECO:0000313" key="12">
    <source>
        <dbReference type="Proteomes" id="UP000093226"/>
    </source>
</evidence>
<dbReference type="PANTHER" id="PTHR41533">
    <property type="entry name" value="L,D-TRANSPEPTIDASE HI_1667-RELATED"/>
    <property type="match status" value="1"/>
</dbReference>
<accession>A0A1B9DPS6</accession>
<dbReference type="InterPro" id="IPR005490">
    <property type="entry name" value="LD_TPept_cat_dom"/>
</dbReference>
<dbReference type="Pfam" id="PF03734">
    <property type="entry name" value="YkuD"/>
    <property type="match status" value="1"/>
</dbReference>
<comment type="pathway">
    <text evidence="1 7">Cell wall biogenesis; peptidoglycan biosynthesis.</text>
</comment>
<dbReference type="SUPFAM" id="SSF141523">
    <property type="entry name" value="L,D-transpeptidase catalytic domain-like"/>
    <property type="match status" value="1"/>
</dbReference>
<evidence type="ECO:0000259" key="8">
    <source>
        <dbReference type="PROSITE" id="PS52029"/>
    </source>
</evidence>
<dbReference type="PANTHER" id="PTHR41533:SF2">
    <property type="entry name" value="BLR7131 PROTEIN"/>
    <property type="match status" value="1"/>
</dbReference>
<keyword evidence="3" id="KW-0808">Transferase</keyword>
<keyword evidence="6 7" id="KW-0961">Cell wall biogenesis/degradation</keyword>
<dbReference type="InterPro" id="IPR045380">
    <property type="entry name" value="LD_TPept_scaffold_dom"/>
</dbReference>
<evidence type="ECO:0000313" key="14">
    <source>
        <dbReference type="Proteomes" id="UP000321579"/>
    </source>
</evidence>
<evidence type="ECO:0000256" key="6">
    <source>
        <dbReference type="ARBA" id="ARBA00023316"/>
    </source>
</evidence>
<dbReference type="CDD" id="cd16913">
    <property type="entry name" value="YkuD_like"/>
    <property type="match status" value="1"/>
</dbReference>
<evidence type="ECO:0000313" key="11">
    <source>
        <dbReference type="EMBL" id="SDI56355.1"/>
    </source>
</evidence>
<dbReference type="InterPro" id="IPR052905">
    <property type="entry name" value="LD-transpeptidase_YkuD-like"/>
</dbReference>
<dbReference type="Proteomes" id="UP000182367">
    <property type="component" value="Unassembled WGS sequence"/>
</dbReference>
<dbReference type="Gene3D" id="2.40.440.10">
    <property type="entry name" value="L,D-transpeptidase catalytic domain-like"/>
    <property type="match status" value="1"/>
</dbReference>
<dbReference type="GO" id="GO:0016740">
    <property type="term" value="F:transferase activity"/>
    <property type="evidence" value="ECO:0007669"/>
    <property type="project" value="UniProtKB-KW"/>
</dbReference>
<evidence type="ECO:0000256" key="7">
    <source>
        <dbReference type="PROSITE-ProRule" id="PRU01373"/>
    </source>
</evidence>
<keyword evidence="4 7" id="KW-0133">Cell shape</keyword>
<organism evidence="10 12">
    <name type="scientific">Flavobacterium glycines</name>
    <dbReference type="NCBI Taxonomy" id="551990"/>
    <lineage>
        <taxon>Bacteria</taxon>
        <taxon>Pseudomonadati</taxon>
        <taxon>Bacteroidota</taxon>
        <taxon>Flavobacteriia</taxon>
        <taxon>Flavobacteriales</taxon>
        <taxon>Flavobacteriaceae</taxon>
        <taxon>Flavobacterium</taxon>
    </lineage>
</organism>
<dbReference type="STRING" id="551990.SAMN05192550_0213"/>
<dbReference type="GO" id="GO:0009252">
    <property type="term" value="P:peptidoglycan biosynthetic process"/>
    <property type="evidence" value="ECO:0007669"/>
    <property type="project" value="UniProtKB-UniPathway"/>
</dbReference>
<comment type="caution">
    <text evidence="10">The sequence shown here is derived from an EMBL/GenBank/DDBJ whole genome shotgun (WGS) entry which is preliminary data.</text>
</comment>
<dbReference type="Proteomes" id="UP000093226">
    <property type="component" value="Unassembled WGS sequence"/>
</dbReference>
<reference evidence="9 14" key="4">
    <citation type="submission" date="2019-07" db="EMBL/GenBank/DDBJ databases">
        <title>Whole genome shotgun sequence of Flavobacterium glycines NBRC 105008.</title>
        <authorList>
            <person name="Hosoyama A."/>
            <person name="Uohara A."/>
            <person name="Ohji S."/>
            <person name="Ichikawa N."/>
        </authorList>
    </citation>
    <scope>NUCLEOTIDE SEQUENCE [LARGE SCALE GENOMIC DNA]</scope>
    <source>
        <strain evidence="9 14">NBRC 105008</strain>
    </source>
</reference>
<comment type="similarity">
    <text evidence="2">Belongs to the YkuD family.</text>
</comment>
<dbReference type="EMBL" id="LVEO01000018">
    <property type="protein sequence ID" value="OCB71690.1"/>
    <property type="molecule type" value="Genomic_DNA"/>
</dbReference>
<dbReference type="GO" id="GO:0008360">
    <property type="term" value="P:regulation of cell shape"/>
    <property type="evidence" value="ECO:0007669"/>
    <property type="project" value="UniProtKB-UniRule"/>
</dbReference>
<dbReference type="RefSeq" id="WP_066328395.1">
    <property type="nucleotide sequence ID" value="NZ_BJVF01000001.1"/>
</dbReference>
<dbReference type="PROSITE" id="PS51257">
    <property type="entry name" value="PROKAR_LIPOPROTEIN"/>
    <property type="match status" value="1"/>
</dbReference>
<dbReference type="GO" id="GO:0004180">
    <property type="term" value="F:carboxypeptidase activity"/>
    <property type="evidence" value="ECO:0007669"/>
    <property type="project" value="UniProtKB-ARBA"/>
</dbReference>